<protein>
    <submittedName>
        <fullName evidence="1">Uncharacterized protein</fullName>
    </submittedName>
</protein>
<gene>
    <name evidence="1" type="ORF">ACFSM5_15465</name>
</gene>
<accession>A0ABW5DWH7</accession>
<evidence type="ECO:0000313" key="1">
    <source>
        <dbReference type="EMBL" id="MFD2264301.1"/>
    </source>
</evidence>
<reference evidence="2" key="1">
    <citation type="journal article" date="2019" name="Int. J. Syst. Evol. Microbiol.">
        <title>The Global Catalogue of Microorganisms (GCM) 10K type strain sequencing project: providing services to taxonomists for standard genome sequencing and annotation.</title>
        <authorList>
            <consortium name="The Broad Institute Genomics Platform"/>
            <consortium name="The Broad Institute Genome Sequencing Center for Infectious Disease"/>
            <person name="Wu L."/>
            <person name="Ma J."/>
        </authorList>
    </citation>
    <scope>NUCLEOTIDE SEQUENCE [LARGE SCALE GENOMIC DNA]</scope>
    <source>
        <strain evidence="2">CGMCC 1.19062</strain>
    </source>
</reference>
<sequence length="72" mass="7881">MAAIIRMDHNGDFLVLLSNHPDDEKAPIAHMSVKIAKGDPRHQKLVRTASDLSAGHSRLASDAEVEVILNKK</sequence>
<organism evidence="1 2">
    <name type="scientific">Lacibacterium aquatile</name>
    <dbReference type="NCBI Taxonomy" id="1168082"/>
    <lineage>
        <taxon>Bacteria</taxon>
        <taxon>Pseudomonadati</taxon>
        <taxon>Pseudomonadota</taxon>
        <taxon>Alphaproteobacteria</taxon>
        <taxon>Rhodospirillales</taxon>
        <taxon>Rhodospirillaceae</taxon>
    </lineage>
</organism>
<comment type="caution">
    <text evidence="1">The sequence shown here is derived from an EMBL/GenBank/DDBJ whole genome shotgun (WGS) entry which is preliminary data.</text>
</comment>
<proteinExistence type="predicted"/>
<dbReference type="EMBL" id="JBHUIP010000013">
    <property type="protein sequence ID" value="MFD2264301.1"/>
    <property type="molecule type" value="Genomic_DNA"/>
</dbReference>
<dbReference type="RefSeq" id="WP_379877374.1">
    <property type="nucleotide sequence ID" value="NZ_JBHUIP010000013.1"/>
</dbReference>
<evidence type="ECO:0000313" key="2">
    <source>
        <dbReference type="Proteomes" id="UP001597295"/>
    </source>
</evidence>
<name>A0ABW5DWH7_9PROT</name>
<keyword evidence="2" id="KW-1185">Reference proteome</keyword>
<dbReference type="Proteomes" id="UP001597295">
    <property type="component" value="Unassembled WGS sequence"/>
</dbReference>